<keyword evidence="1" id="KW-0812">Transmembrane</keyword>
<dbReference type="PATRIC" id="fig|1454001.3.peg.2781"/>
<comment type="caution">
    <text evidence="2">The sequence shown here is derived from an EMBL/GenBank/DDBJ whole genome shotgun (WGS) entry which is preliminary data.</text>
</comment>
<reference evidence="2" key="1">
    <citation type="submission" date="2014-02" db="EMBL/GenBank/DDBJ databases">
        <title>Expanding our view of genomic diversity in Candidatus Accumulibacter clades.</title>
        <authorList>
            <person name="Skennerton C.T."/>
            <person name="Barr J.J."/>
            <person name="Slater F.R."/>
            <person name="Bond P.L."/>
            <person name="Tyson G.W."/>
        </authorList>
    </citation>
    <scope>NUCLEOTIDE SEQUENCE [LARGE SCALE GENOMIC DNA]</scope>
</reference>
<name>A0A011PIC8_9PROT</name>
<dbReference type="EMBL" id="JFAX01000017">
    <property type="protein sequence ID" value="EXI65994.1"/>
    <property type="molecule type" value="Genomic_DNA"/>
</dbReference>
<evidence type="ECO:0000313" key="3">
    <source>
        <dbReference type="Proteomes" id="UP000020218"/>
    </source>
</evidence>
<dbReference type="AlphaFoldDB" id="A0A011PIC8"/>
<proteinExistence type="predicted"/>
<gene>
    <name evidence="2" type="ORF">AW08_02733</name>
</gene>
<organism evidence="2 3">
    <name type="scientific">Candidatus Accumulibacter adjunctus</name>
    <dbReference type="NCBI Taxonomy" id="1454001"/>
    <lineage>
        <taxon>Bacteria</taxon>
        <taxon>Pseudomonadati</taxon>
        <taxon>Pseudomonadota</taxon>
        <taxon>Betaproteobacteria</taxon>
        <taxon>Candidatus Accumulibacter</taxon>
    </lineage>
</organism>
<dbReference type="STRING" id="1454001.AW08_02733"/>
<keyword evidence="1" id="KW-1133">Transmembrane helix</keyword>
<sequence>MTTTKSTATKSGTSNWSARLNGAFWLALILFAGAGLLVVGKLPPWIIGLVVAAGVALGALLFLLRWLAKRRDPAYSPGRSFGAFALGGALGMVGLASLPVYYLAFWVQSGPTAVPLATLSNGQKTVIFQGMQHIGSEEFYKSVVFDLEQALADGYTLFYEGVTPVDGRPDLTDWFNQTLRGSKQDLSAGYRKMAAQCGLSFQLNYFDAIKADMAIHPSRHITADANFLEMKTEYDRLLREDPAFAAGMAAKAARAKPATSDSGDPFALFLGIVEGATPEQKKLAGIVCRGVLGMAVSGALGEANDPSNHIIVDFRNKTLARFVDESKSEKIYITYGAAHFPGFFAELQQRDPKFAIRSVKGVRPMTLPDEPRLAPSAVSGTTQ</sequence>
<keyword evidence="3" id="KW-1185">Reference proteome</keyword>
<feature type="transmembrane region" description="Helical" evidence="1">
    <location>
        <begin position="20"/>
        <end position="39"/>
    </location>
</feature>
<dbReference type="Proteomes" id="UP000020218">
    <property type="component" value="Unassembled WGS sequence"/>
</dbReference>
<protein>
    <recommendedName>
        <fullName evidence="4">TraB/GumN family protein</fullName>
    </recommendedName>
</protein>
<feature type="transmembrane region" description="Helical" evidence="1">
    <location>
        <begin position="45"/>
        <end position="68"/>
    </location>
</feature>
<keyword evidence="1" id="KW-0472">Membrane</keyword>
<evidence type="ECO:0000256" key="1">
    <source>
        <dbReference type="SAM" id="Phobius"/>
    </source>
</evidence>
<feature type="transmembrane region" description="Helical" evidence="1">
    <location>
        <begin position="80"/>
        <end position="104"/>
    </location>
</feature>
<accession>A0A011PIC8</accession>
<evidence type="ECO:0000313" key="2">
    <source>
        <dbReference type="EMBL" id="EXI65994.1"/>
    </source>
</evidence>
<evidence type="ECO:0008006" key="4">
    <source>
        <dbReference type="Google" id="ProtNLM"/>
    </source>
</evidence>